<comment type="similarity">
    <text evidence="1 2">Belongs to the UPF0235 family.</text>
</comment>
<gene>
    <name evidence="3" type="ORF">SIL82_09275</name>
</gene>
<dbReference type="InterPro" id="IPR003746">
    <property type="entry name" value="DUF167"/>
</dbReference>
<dbReference type="NCBIfam" id="TIGR00251">
    <property type="entry name" value="DUF167 family protein"/>
    <property type="match status" value="1"/>
</dbReference>
<keyword evidence="4" id="KW-1185">Reference proteome</keyword>
<organism evidence="3 4">
    <name type="scientific">Sphingomonas echinoides</name>
    <dbReference type="NCBI Taxonomy" id="59803"/>
    <lineage>
        <taxon>Bacteria</taxon>
        <taxon>Pseudomonadati</taxon>
        <taxon>Pseudomonadota</taxon>
        <taxon>Alphaproteobacteria</taxon>
        <taxon>Sphingomonadales</taxon>
        <taxon>Sphingomonadaceae</taxon>
        <taxon>Sphingomonas</taxon>
    </lineage>
</organism>
<dbReference type="InterPro" id="IPR036591">
    <property type="entry name" value="YggU-like_sf"/>
</dbReference>
<dbReference type="Gene3D" id="3.30.1200.10">
    <property type="entry name" value="YggU-like"/>
    <property type="match status" value="1"/>
</dbReference>
<name>A0ABU4PJS9_9SPHN</name>
<dbReference type="EMBL" id="JAWXXV010000001">
    <property type="protein sequence ID" value="MDX5984453.1"/>
    <property type="molecule type" value="Genomic_DNA"/>
</dbReference>
<dbReference type="HAMAP" id="MF_00634">
    <property type="entry name" value="UPF0235"/>
    <property type="match status" value="1"/>
</dbReference>
<sequence>MSRIKNRLPEREELEALIDANGHLTIRATPNAGANEIRLPADGAPGVINIRTTVTPEDGKANDAILALLAKALGRPRSALTLVRGATARDKVVQVTR</sequence>
<evidence type="ECO:0000256" key="2">
    <source>
        <dbReference type="HAMAP-Rule" id="MF_00634"/>
    </source>
</evidence>
<dbReference type="RefSeq" id="WP_010403297.1">
    <property type="nucleotide sequence ID" value="NZ_JAWXXV010000001.1"/>
</dbReference>
<dbReference type="Proteomes" id="UP001279660">
    <property type="component" value="Unassembled WGS sequence"/>
</dbReference>
<dbReference type="SUPFAM" id="SSF69786">
    <property type="entry name" value="YggU-like"/>
    <property type="match status" value="1"/>
</dbReference>
<evidence type="ECO:0000313" key="4">
    <source>
        <dbReference type="Proteomes" id="UP001279660"/>
    </source>
</evidence>
<dbReference type="PANTHER" id="PTHR13420:SF7">
    <property type="entry name" value="UPF0235 PROTEIN C15ORF40"/>
    <property type="match status" value="1"/>
</dbReference>
<comment type="caution">
    <text evidence="3">The sequence shown here is derived from an EMBL/GenBank/DDBJ whole genome shotgun (WGS) entry which is preliminary data.</text>
</comment>
<dbReference type="Pfam" id="PF02594">
    <property type="entry name" value="DUF167"/>
    <property type="match status" value="1"/>
</dbReference>
<evidence type="ECO:0000313" key="3">
    <source>
        <dbReference type="EMBL" id="MDX5984453.1"/>
    </source>
</evidence>
<evidence type="ECO:0000256" key="1">
    <source>
        <dbReference type="ARBA" id="ARBA00010364"/>
    </source>
</evidence>
<proteinExistence type="inferred from homology"/>
<dbReference type="SMART" id="SM01152">
    <property type="entry name" value="DUF167"/>
    <property type="match status" value="1"/>
</dbReference>
<accession>A0ABU4PJS9</accession>
<protein>
    <recommendedName>
        <fullName evidence="2">UPF0235 protein SIL82_09275</fullName>
    </recommendedName>
</protein>
<dbReference type="PANTHER" id="PTHR13420">
    <property type="entry name" value="UPF0235 PROTEIN C15ORF40"/>
    <property type="match status" value="1"/>
</dbReference>
<reference evidence="3 4" key="1">
    <citation type="submission" date="2023-11" db="EMBL/GenBank/DDBJ databases">
        <title>MicrobeMod: A computational toolkit for identifying prokaryotic methylation and restriction-modification with nanopore sequencing.</title>
        <authorList>
            <person name="Crits-Christoph A."/>
            <person name="Kang S.C."/>
            <person name="Lee H."/>
            <person name="Ostrov N."/>
        </authorList>
    </citation>
    <scope>NUCLEOTIDE SEQUENCE [LARGE SCALE GENOMIC DNA]</scope>
    <source>
        <strain evidence="3 4">ATCC 14820</strain>
    </source>
</reference>